<dbReference type="EMBL" id="CALBWS010000006">
    <property type="protein sequence ID" value="CAH2714230.1"/>
    <property type="molecule type" value="Genomic_DNA"/>
</dbReference>
<dbReference type="RefSeq" id="WP_248734561.1">
    <property type="nucleotide sequence ID" value="NZ_CALBWS010000006.1"/>
</dbReference>
<protein>
    <recommendedName>
        <fullName evidence="4">Multidrug resistance efflux transporter family protein</fullName>
    </recommendedName>
</protein>
<organism evidence="2 3">
    <name type="scientific">Neobacillus rhizosphaerae</name>
    <dbReference type="NCBI Taxonomy" id="2880965"/>
    <lineage>
        <taxon>Bacteria</taxon>
        <taxon>Bacillati</taxon>
        <taxon>Bacillota</taxon>
        <taxon>Bacilli</taxon>
        <taxon>Bacillales</taxon>
        <taxon>Bacillaceae</taxon>
        <taxon>Neobacillus</taxon>
    </lineage>
</organism>
<feature type="transmembrane region" description="Helical" evidence="1">
    <location>
        <begin position="96"/>
        <end position="116"/>
    </location>
</feature>
<proteinExistence type="predicted"/>
<feature type="transmembrane region" description="Helical" evidence="1">
    <location>
        <begin position="68"/>
        <end position="90"/>
    </location>
</feature>
<keyword evidence="1" id="KW-0812">Transmembrane</keyword>
<gene>
    <name evidence="2" type="ORF">BACCIP111895_01391</name>
</gene>
<keyword evidence="1" id="KW-1133">Transmembrane helix</keyword>
<evidence type="ECO:0008006" key="4">
    <source>
        <dbReference type="Google" id="ProtNLM"/>
    </source>
</evidence>
<keyword evidence="3" id="KW-1185">Reference proteome</keyword>
<evidence type="ECO:0000313" key="3">
    <source>
        <dbReference type="Proteomes" id="UP000838308"/>
    </source>
</evidence>
<feature type="transmembrane region" description="Helical" evidence="1">
    <location>
        <begin position="136"/>
        <end position="152"/>
    </location>
</feature>
<sequence>MRPIILGIFAAFFFAFTFILNRSMDLAGGSWIWSASLRYFFMVPFLFIIVIGRKNLNSLLFEMKSSPIAWLVWSSIGFGLFYAPICFSAAYAPGWLIAATWQITIISGSLLAPLFYEKVMTEKGPIQLKGKIPFKGMAMSSIILLGIILMQWQQANHLSIADISLGVLPVIIASFAYPLGNRKMMDLCGGRLDVFQRVLGMTLASLPFWFVLSIYGLLTVGPPSIGQSIQSSLVAISSGVIATILFFHATDLVRGDMKKLAAVEATQSMEVLFAVIGELFLLNSLFPNALSWSGMGLVMVGMVLHSYISHKSAPATISISITNNRISS</sequence>
<accession>A0ABN8KPM5</accession>
<keyword evidence="1" id="KW-0472">Membrane</keyword>
<feature type="transmembrane region" description="Helical" evidence="1">
    <location>
        <begin position="229"/>
        <end position="249"/>
    </location>
</feature>
<feature type="transmembrane region" description="Helical" evidence="1">
    <location>
        <begin position="158"/>
        <end position="177"/>
    </location>
</feature>
<reference evidence="2" key="1">
    <citation type="submission" date="2022-04" db="EMBL/GenBank/DDBJ databases">
        <authorList>
            <person name="Criscuolo A."/>
        </authorList>
    </citation>
    <scope>NUCLEOTIDE SEQUENCE</scope>
    <source>
        <strain evidence="2">CIP111895</strain>
    </source>
</reference>
<dbReference type="InterPro" id="IPR032713">
    <property type="entry name" value="EmrE"/>
</dbReference>
<dbReference type="Pfam" id="PF13536">
    <property type="entry name" value="EmrE"/>
    <property type="match status" value="1"/>
</dbReference>
<evidence type="ECO:0000256" key="1">
    <source>
        <dbReference type="SAM" id="Phobius"/>
    </source>
</evidence>
<feature type="transmembrane region" description="Helical" evidence="1">
    <location>
        <begin position="289"/>
        <end position="308"/>
    </location>
</feature>
<feature type="transmembrane region" description="Helical" evidence="1">
    <location>
        <begin position="37"/>
        <end position="56"/>
    </location>
</feature>
<evidence type="ECO:0000313" key="2">
    <source>
        <dbReference type="EMBL" id="CAH2714230.1"/>
    </source>
</evidence>
<dbReference type="Proteomes" id="UP000838308">
    <property type="component" value="Unassembled WGS sequence"/>
</dbReference>
<feature type="transmembrane region" description="Helical" evidence="1">
    <location>
        <begin position="198"/>
        <end position="217"/>
    </location>
</feature>
<comment type="caution">
    <text evidence="2">The sequence shown here is derived from an EMBL/GenBank/DDBJ whole genome shotgun (WGS) entry which is preliminary data.</text>
</comment>
<name>A0ABN8KPM5_9BACI</name>